<accession>A0AA39QYQ4</accession>
<name>A0AA39QYQ4_9LECA</name>
<dbReference type="Pfam" id="PF26639">
    <property type="entry name" value="Het-6_barrel"/>
    <property type="match status" value="1"/>
</dbReference>
<evidence type="ECO:0000313" key="2">
    <source>
        <dbReference type="EMBL" id="KAK0510158.1"/>
    </source>
</evidence>
<dbReference type="Pfam" id="PF06985">
    <property type="entry name" value="HET"/>
    <property type="match status" value="1"/>
</dbReference>
<organism evidence="2 3">
    <name type="scientific">Cladonia borealis</name>
    <dbReference type="NCBI Taxonomy" id="184061"/>
    <lineage>
        <taxon>Eukaryota</taxon>
        <taxon>Fungi</taxon>
        <taxon>Dikarya</taxon>
        <taxon>Ascomycota</taxon>
        <taxon>Pezizomycotina</taxon>
        <taxon>Lecanoromycetes</taxon>
        <taxon>OSLEUM clade</taxon>
        <taxon>Lecanoromycetidae</taxon>
        <taxon>Lecanorales</taxon>
        <taxon>Lecanorineae</taxon>
        <taxon>Cladoniaceae</taxon>
        <taxon>Cladonia</taxon>
    </lineage>
</organism>
<evidence type="ECO:0000259" key="1">
    <source>
        <dbReference type="Pfam" id="PF06985"/>
    </source>
</evidence>
<dbReference type="EMBL" id="JAFEKC020000017">
    <property type="protein sequence ID" value="KAK0510158.1"/>
    <property type="molecule type" value="Genomic_DNA"/>
</dbReference>
<keyword evidence="3" id="KW-1185">Reference proteome</keyword>
<dbReference type="AlphaFoldDB" id="A0AA39QYQ4"/>
<protein>
    <recommendedName>
        <fullName evidence="1">Heterokaryon incompatibility domain-containing protein</fullName>
    </recommendedName>
</protein>
<dbReference type="PANTHER" id="PTHR24148:SF64">
    <property type="entry name" value="HETEROKARYON INCOMPATIBILITY DOMAIN-CONTAINING PROTEIN"/>
    <property type="match status" value="1"/>
</dbReference>
<sequence>MDLNAPGDHVRLHPKARFYFTYCPLKNPRGDIRELGLLPGRFESPIDCTLKPRSLIAATKHGLNQKYEALSYVWDHEEPTDSINIHVDGQFSGVMYITPSLCAALRRLRDRGSVRFLWIDAICINQTNFYEMNHQVPLMADVYRRAEHLYVWLGQSSADSDKALQFIGDTEYLIARSAWQQEESDWRAFYSFISRPWFRHRWSVQAIALAREVTLICDDRTVGWNELVDALSIVQRFITKSSNDKFRYKDYAEWDQVSFQPAFRLAEIRNDVRRVSGDGDATGCPWSLETLMWKFQDFETSKPRDDIYALLALAKDRSLMSPRFGIDYYSIYPKVCEKYILSMIKIYGSLDVLCRPWRPYEAVPWKPSEDGYPDNCVYTPSWLPPNCSFTFGRGDIAKYERINADALVGPPEAGKRYYNACGSVGVTDACRFDWDKLGSLFVEGLVVDAIAEKQPAAFGGKERRILDDGVLDQWRAAVGWMDLAKEPPDAYWRTLVANRGPNGSDTPDFYPIACQEQAKDRDYRVAENYKCDPDLDTTAKPRATDAHVAEFVQRVQEVVLNRQLIKTVDGRLGLAPHLAKKRDLVCILFGCSVPIVLRPMQDPETHERFFEIIGECYIHGIMEGEALELAKSGDDSISQEEFEIR</sequence>
<dbReference type="InterPro" id="IPR052895">
    <property type="entry name" value="HetReg/Transcr_Mod"/>
</dbReference>
<reference evidence="2" key="1">
    <citation type="submission" date="2023-03" db="EMBL/GenBank/DDBJ databases">
        <title>Complete genome of Cladonia borealis.</title>
        <authorList>
            <person name="Park H."/>
        </authorList>
    </citation>
    <scope>NUCLEOTIDE SEQUENCE</scope>
    <source>
        <strain evidence="2">ANT050790</strain>
    </source>
</reference>
<proteinExistence type="predicted"/>
<dbReference type="InterPro" id="IPR010730">
    <property type="entry name" value="HET"/>
</dbReference>
<dbReference type="PANTHER" id="PTHR24148">
    <property type="entry name" value="ANKYRIN REPEAT DOMAIN-CONTAINING PROTEIN 39 HOMOLOG-RELATED"/>
    <property type="match status" value="1"/>
</dbReference>
<feature type="domain" description="Heterokaryon incompatibility" evidence="1">
    <location>
        <begin position="67"/>
        <end position="205"/>
    </location>
</feature>
<comment type="caution">
    <text evidence="2">The sequence shown here is derived from an EMBL/GenBank/DDBJ whole genome shotgun (WGS) entry which is preliminary data.</text>
</comment>
<dbReference type="Proteomes" id="UP001166286">
    <property type="component" value="Unassembled WGS sequence"/>
</dbReference>
<evidence type="ECO:0000313" key="3">
    <source>
        <dbReference type="Proteomes" id="UP001166286"/>
    </source>
</evidence>
<gene>
    <name evidence="2" type="ORF">JMJ35_007552</name>
</gene>